<name>A0A450ZR01_9GAMM</name>
<organism evidence="1">
    <name type="scientific">Candidatus Kentrum sp. TC</name>
    <dbReference type="NCBI Taxonomy" id="2126339"/>
    <lineage>
        <taxon>Bacteria</taxon>
        <taxon>Pseudomonadati</taxon>
        <taxon>Pseudomonadota</taxon>
        <taxon>Gammaproteobacteria</taxon>
        <taxon>Candidatus Kentrum</taxon>
    </lineage>
</organism>
<accession>A0A450ZR01</accession>
<dbReference type="AlphaFoldDB" id="A0A450ZR01"/>
<gene>
    <name evidence="1" type="ORF">BECKTC1821F_GA0114240_100951</name>
</gene>
<sequence>MDEYGLKLNFGQTTYDEWRSKGTGLLIEELLLAVGNSDTSTGRLTFSLPHRDALLPDLSVFAALKERVCIGGVQCVLLYRTNEGILKMPLSVRSAKTGDNAGLVQTLPRGFHQPLESNMRFANWSACKQLSQTLARELFEELLGGERLVGQPSQSFISDVLLPKLVKFITTHTRAWLTALSFAMEDGNYQLTVVIEIPNHAEFTDAAVQLRRQIAAGQPHNTNFVTDLGKGWLDDKNWITNWEAQDENVSTVPFVEENILAYLGDYNPEKPHWIHGSILALAEAAFFAREMDWLPAGLPIKRG</sequence>
<dbReference type="EMBL" id="CAADFW010000009">
    <property type="protein sequence ID" value="VFK56206.1"/>
    <property type="molecule type" value="Genomic_DNA"/>
</dbReference>
<evidence type="ECO:0000313" key="1">
    <source>
        <dbReference type="EMBL" id="VFK56206.1"/>
    </source>
</evidence>
<protein>
    <submittedName>
        <fullName evidence="1">Uncharacterized protein</fullName>
    </submittedName>
</protein>
<proteinExistence type="predicted"/>
<reference evidence="1" key="1">
    <citation type="submission" date="2019-02" db="EMBL/GenBank/DDBJ databases">
        <authorList>
            <person name="Gruber-Vodicka R. H."/>
            <person name="Seah K. B. B."/>
        </authorList>
    </citation>
    <scope>NUCLEOTIDE SEQUENCE</scope>
    <source>
        <strain evidence="1">BECK_BZ126</strain>
    </source>
</reference>